<feature type="transmembrane region" description="Helical" evidence="8">
    <location>
        <begin position="381"/>
        <end position="401"/>
    </location>
</feature>
<evidence type="ECO:0000313" key="10">
    <source>
        <dbReference type="Proteomes" id="UP000006322"/>
    </source>
</evidence>
<evidence type="ECO:0000256" key="1">
    <source>
        <dbReference type="ARBA" id="ARBA00004651"/>
    </source>
</evidence>
<feature type="transmembrane region" description="Helical" evidence="8">
    <location>
        <begin position="353"/>
        <end position="375"/>
    </location>
</feature>
<keyword evidence="6 8" id="KW-1133">Transmembrane helix</keyword>
<dbReference type="AlphaFoldDB" id="K6YM48"/>
<dbReference type="Pfam" id="PF07690">
    <property type="entry name" value="MFS_1"/>
    <property type="match status" value="1"/>
</dbReference>
<dbReference type="Proteomes" id="UP000006322">
    <property type="component" value="Unassembled WGS sequence"/>
</dbReference>
<dbReference type="RefSeq" id="WP_007105536.1">
    <property type="nucleotide sequence ID" value="NZ_BAER01000073.1"/>
</dbReference>
<dbReference type="STRING" id="1129793.GPLA_2875"/>
<feature type="transmembrane region" description="Helical" evidence="8">
    <location>
        <begin position="229"/>
        <end position="247"/>
    </location>
</feature>
<dbReference type="SUPFAM" id="SSF103473">
    <property type="entry name" value="MFS general substrate transporter"/>
    <property type="match status" value="1"/>
</dbReference>
<keyword evidence="7 8" id="KW-0472">Membrane</keyword>
<feature type="transmembrane region" description="Helical" evidence="8">
    <location>
        <begin position="102"/>
        <end position="129"/>
    </location>
</feature>
<evidence type="ECO:0000313" key="9">
    <source>
        <dbReference type="EMBL" id="GAC33769.1"/>
    </source>
</evidence>
<evidence type="ECO:0000256" key="8">
    <source>
        <dbReference type="SAM" id="Phobius"/>
    </source>
</evidence>
<keyword evidence="3" id="KW-1003">Cell membrane</keyword>
<organism evidence="9 10">
    <name type="scientific">Paraglaciecola polaris LMG 21857</name>
    <dbReference type="NCBI Taxonomy" id="1129793"/>
    <lineage>
        <taxon>Bacteria</taxon>
        <taxon>Pseudomonadati</taxon>
        <taxon>Pseudomonadota</taxon>
        <taxon>Gammaproteobacteria</taxon>
        <taxon>Alteromonadales</taxon>
        <taxon>Alteromonadaceae</taxon>
        <taxon>Paraglaciecola</taxon>
    </lineage>
</organism>
<dbReference type="GO" id="GO:0022857">
    <property type="term" value="F:transmembrane transporter activity"/>
    <property type="evidence" value="ECO:0007669"/>
    <property type="project" value="InterPro"/>
</dbReference>
<feature type="transmembrane region" description="Helical" evidence="8">
    <location>
        <begin position="295"/>
        <end position="312"/>
    </location>
</feature>
<feature type="transmembrane region" description="Helical" evidence="8">
    <location>
        <begin position="267"/>
        <end position="288"/>
    </location>
</feature>
<evidence type="ECO:0000256" key="5">
    <source>
        <dbReference type="ARBA" id="ARBA00022692"/>
    </source>
</evidence>
<proteinExistence type="predicted"/>
<evidence type="ECO:0000256" key="7">
    <source>
        <dbReference type="ARBA" id="ARBA00023136"/>
    </source>
</evidence>
<name>K6YM48_9ALTE</name>
<feature type="transmembrane region" description="Helical" evidence="8">
    <location>
        <begin position="318"/>
        <end position="341"/>
    </location>
</feature>
<keyword evidence="10" id="KW-1185">Reference proteome</keyword>
<protein>
    <submittedName>
        <fullName evidence="9">MFS transporter, SET family, sugar efflux transporter</fullName>
    </submittedName>
</protein>
<dbReference type="Gene3D" id="1.20.1250.20">
    <property type="entry name" value="MFS general substrate transporter like domains"/>
    <property type="match status" value="2"/>
</dbReference>
<dbReference type="EMBL" id="BAER01000073">
    <property type="protein sequence ID" value="GAC33769.1"/>
    <property type="molecule type" value="Genomic_DNA"/>
</dbReference>
<dbReference type="InterPro" id="IPR011701">
    <property type="entry name" value="MFS"/>
</dbReference>
<feature type="transmembrane region" description="Helical" evidence="8">
    <location>
        <begin position="166"/>
        <end position="186"/>
    </location>
</feature>
<feature type="transmembrane region" description="Helical" evidence="8">
    <location>
        <begin position="78"/>
        <end position="96"/>
    </location>
</feature>
<comment type="subcellular location">
    <subcellularLocation>
        <location evidence="1">Cell membrane</location>
        <topology evidence="1">Multi-pass membrane protein</topology>
    </subcellularLocation>
</comment>
<evidence type="ECO:0000256" key="6">
    <source>
        <dbReference type="ARBA" id="ARBA00022989"/>
    </source>
</evidence>
<feature type="transmembrane region" description="Helical" evidence="8">
    <location>
        <begin position="141"/>
        <end position="160"/>
    </location>
</feature>
<sequence>MMHSGQNIVHRERRYYLAGFMNACVMACLLPIMSVYTYRYLNASATQLSALLGGYALSSIVYAFVISRVVERVGQHKLWLLGISLTASVALLLLAYTQNYYLATLVMIILFAPFHASTSLFMGLAFRYFPSTQIIGVNARLMATVSAAWLVCPSVAFYTVEYVGFGTFFYVLGAGLPLLAGLFCYLPAATKAKPSELADTNEHERQVIGQTTSGKAWGKPAMGAWRYQYVWPSVLFFTLSSFAITLYQHLLPVYFVEQALPISMVGPLFMCAALVEIALIVSCVSLLSRFSYSRLFMIASLSGCAFFVLLPLSQNVFYLFALQGLKAIMYGAMAGLGVNLLQRLLPQEPTFGVALYQNAFAMGMLLAGFATGGVVEYLPSHWFFSISAIVPSLCFLILLLFKHAFTAGHQV</sequence>
<feature type="transmembrane region" description="Helical" evidence="8">
    <location>
        <begin position="48"/>
        <end position="66"/>
    </location>
</feature>
<reference evidence="10" key="1">
    <citation type="journal article" date="2014" name="Environ. Microbiol.">
        <title>Comparative genomics of the marine bacterial genus Glaciecola reveals the high degree of genomic diversity and genomic characteristic for cold adaptation.</title>
        <authorList>
            <person name="Qin Q.L."/>
            <person name="Xie B.B."/>
            <person name="Yu Y."/>
            <person name="Shu Y.L."/>
            <person name="Rong J.C."/>
            <person name="Zhang Y.J."/>
            <person name="Zhao D.L."/>
            <person name="Chen X.L."/>
            <person name="Zhang X.Y."/>
            <person name="Chen B."/>
            <person name="Zhou B.C."/>
            <person name="Zhang Y.Z."/>
        </authorList>
    </citation>
    <scope>NUCLEOTIDE SEQUENCE [LARGE SCALE GENOMIC DNA]</scope>
    <source>
        <strain evidence="10">LMG 21857</strain>
    </source>
</reference>
<comment type="caution">
    <text evidence="9">The sequence shown here is derived from an EMBL/GenBank/DDBJ whole genome shotgun (WGS) entry which is preliminary data.</text>
</comment>
<gene>
    <name evidence="9" type="ORF">GPLA_2875</name>
</gene>
<dbReference type="PANTHER" id="PTHR23535">
    <property type="entry name" value="SUGAR EFFLUX TRANSPORTER A-RELATED"/>
    <property type="match status" value="1"/>
</dbReference>
<feature type="transmembrane region" description="Helical" evidence="8">
    <location>
        <begin position="15"/>
        <end position="36"/>
    </location>
</feature>
<dbReference type="PANTHER" id="PTHR23535:SF2">
    <property type="entry name" value="SUGAR EFFLUX TRANSPORTER A-RELATED"/>
    <property type="match status" value="1"/>
</dbReference>
<accession>K6YM48</accession>
<keyword evidence="5 8" id="KW-0812">Transmembrane</keyword>
<evidence type="ECO:0000256" key="4">
    <source>
        <dbReference type="ARBA" id="ARBA00022597"/>
    </source>
</evidence>
<keyword evidence="4" id="KW-0762">Sugar transport</keyword>
<evidence type="ECO:0000256" key="3">
    <source>
        <dbReference type="ARBA" id="ARBA00022475"/>
    </source>
</evidence>
<evidence type="ECO:0000256" key="2">
    <source>
        <dbReference type="ARBA" id="ARBA00022448"/>
    </source>
</evidence>
<keyword evidence="2" id="KW-0813">Transport</keyword>
<dbReference type="InterPro" id="IPR036259">
    <property type="entry name" value="MFS_trans_sf"/>
</dbReference>
<dbReference type="GO" id="GO:0005886">
    <property type="term" value="C:plasma membrane"/>
    <property type="evidence" value="ECO:0007669"/>
    <property type="project" value="UniProtKB-SubCell"/>
</dbReference>